<evidence type="ECO:0008006" key="4">
    <source>
        <dbReference type="Google" id="ProtNLM"/>
    </source>
</evidence>
<feature type="compositionally biased region" description="Gly residues" evidence="1">
    <location>
        <begin position="117"/>
        <end position="133"/>
    </location>
</feature>
<dbReference type="OrthoDB" id="4096087at2759"/>
<dbReference type="RefSeq" id="XP_019040069.1">
    <property type="nucleotide sequence ID" value="XM_019181605.1"/>
</dbReference>
<dbReference type="SUPFAM" id="SSF50494">
    <property type="entry name" value="Trypsin-like serine proteases"/>
    <property type="match status" value="1"/>
</dbReference>
<evidence type="ECO:0000313" key="3">
    <source>
        <dbReference type="Proteomes" id="UP000094112"/>
    </source>
</evidence>
<feature type="compositionally biased region" description="Low complexity" evidence="1">
    <location>
        <begin position="59"/>
        <end position="73"/>
    </location>
</feature>
<name>A0A1E3P7E2_WICAA</name>
<dbReference type="EMBL" id="KV454209">
    <property type="protein sequence ID" value="ODQ60862.1"/>
    <property type="molecule type" value="Genomic_DNA"/>
</dbReference>
<dbReference type="AlphaFoldDB" id="A0A1E3P7E2"/>
<accession>A0A1E3P7E2</accession>
<feature type="region of interest" description="Disordered" evidence="1">
    <location>
        <begin position="1"/>
        <end position="87"/>
    </location>
</feature>
<feature type="compositionally biased region" description="Polar residues" evidence="1">
    <location>
        <begin position="43"/>
        <end position="53"/>
    </location>
</feature>
<feature type="compositionally biased region" description="Low complexity" evidence="1">
    <location>
        <begin position="1"/>
        <end position="13"/>
    </location>
</feature>
<dbReference type="Pfam" id="PF08192">
    <property type="entry name" value="Peptidase_S64"/>
    <property type="match status" value="1"/>
</dbReference>
<sequence>MSSNNNEEQQQQEATQPESNEQIIPESTRSSSEEENDPVESLLPSSYNRSSLFSRDRNTFNTFSTNPTSTGSFASGGGNAKQQNSLRIDNIGKPLRVLSADRYNELSRVGTSDIEQQGGGVNAQSVGGGGGGSSSNLSGQYVSGGIEVVEKELSYLNENLLGLIDQLNQSVLNVSKASILFIEFLDDTVPLSNSVAGSITIQSNEHIRSIIKIALQFYDNYLRFEVYENSKNLLIKSLKEFLTRLNFKFSYNVNETIPFMKNFAIELDNESEDEEGMIAPNKEKIERIIELISNSNSTLISDQQGSFIAPIMRGLTQNSSVLSIMFGFPDPQTEHYDIINALFQTFPDVHFFVKKDFIKTCATKTKFSPPFKIPNKKKPEISISISSESGIKTSGTLGGFIQPIFKPTTDPSLMKYKGSKFAITCAHVLLSENQDYPNVSVPSSVLINAYKSALRDERDKYVKNSIEYESYNEELIKSDGYELNLGQVVWGERVLIKNKISDIAIVKVNNGVKCENFLGEGVDIFNPSLKFKNLYIKKTIPTSDFNKHNKVFKIGANTKYTTGEINGIKMIYWLDGSLQTSEFILSSPEPNFANGGDSGALILNNLSNETGLGVLGMLHSYDGEMKQFGLFTPVEDILERLHQVTGIEWDFIY</sequence>
<dbReference type="GO" id="GO:0005886">
    <property type="term" value="C:plasma membrane"/>
    <property type="evidence" value="ECO:0007669"/>
    <property type="project" value="EnsemblFungi"/>
</dbReference>
<gene>
    <name evidence="2" type="ORF">WICANDRAFT_29443</name>
</gene>
<reference evidence="2 3" key="1">
    <citation type="journal article" date="2016" name="Proc. Natl. Acad. Sci. U.S.A.">
        <title>Comparative genomics of biotechnologically important yeasts.</title>
        <authorList>
            <person name="Riley R."/>
            <person name="Haridas S."/>
            <person name="Wolfe K.H."/>
            <person name="Lopes M.R."/>
            <person name="Hittinger C.T."/>
            <person name="Goeker M."/>
            <person name="Salamov A.A."/>
            <person name="Wisecaver J.H."/>
            <person name="Long T.M."/>
            <person name="Calvey C.H."/>
            <person name="Aerts A.L."/>
            <person name="Barry K.W."/>
            <person name="Choi C."/>
            <person name="Clum A."/>
            <person name="Coughlan A.Y."/>
            <person name="Deshpande S."/>
            <person name="Douglass A.P."/>
            <person name="Hanson S.J."/>
            <person name="Klenk H.-P."/>
            <person name="LaButti K.M."/>
            <person name="Lapidus A."/>
            <person name="Lindquist E.A."/>
            <person name="Lipzen A.M."/>
            <person name="Meier-Kolthoff J.P."/>
            <person name="Ohm R.A."/>
            <person name="Otillar R.P."/>
            <person name="Pangilinan J.L."/>
            <person name="Peng Y."/>
            <person name="Rokas A."/>
            <person name="Rosa C.A."/>
            <person name="Scheuner C."/>
            <person name="Sibirny A.A."/>
            <person name="Slot J.C."/>
            <person name="Stielow J.B."/>
            <person name="Sun H."/>
            <person name="Kurtzman C.P."/>
            <person name="Blackwell M."/>
            <person name="Grigoriev I.V."/>
            <person name="Jeffries T.W."/>
        </authorList>
    </citation>
    <scope>NUCLEOTIDE SEQUENCE [LARGE SCALE GENOMIC DNA]</scope>
    <source>
        <strain evidence="3">ATCC 58044 / CBS 1984 / NCYC 433 / NRRL Y-366-8</strain>
    </source>
</reference>
<dbReference type="GeneID" id="30198851"/>
<dbReference type="InterPro" id="IPR009003">
    <property type="entry name" value="Peptidase_S1_PA"/>
</dbReference>
<dbReference type="Proteomes" id="UP000094112">
    <property type="component" value="Unassembled WGS sequence"/>
</dbReference>
<evidence type="ECO:0000256" key="1">
    <source>
        <dbReference type="SAM" id="MobiDB-lite"/>
    </source>
</evidence>
<dbReference type="GO" id="GO:0043200">
    <property type="term" value="P:response to amino acid"/>
    <property type="evidence" value="ECO:0007669"/>
    <property type="project" value="EnsemblFungi"/>
</dbReference>
<feature type="compositionally biased region" description="Polar residues" evidence="1">
    <location>
        <begin position="14"/>
        <end position="30"/>
    </location>
</feature>
<dbReference type="GO" id="GO:0004252">
    <property type="term" value="F:serine-type endopeptidase activity"/>
    <property type="evidence" value="ECO:0007669"/>
    <property type="project" value="EnsemblFungi"/>
</dbReference>
<feature type="region of interest" description="Disordered" evidence="1">
    <location>
        <begin position="112"/>
        <end position="134"/>
    </location>
</feature>
<proteinExistence type="predicted"/>
<dbReference type="InterPro" id="IPR012985">
    <property type="entry name" value="Peptidase_S64_Ssy5"/>
</dbReference>
<evidence type="ECO:0000313" key="2">
    <source>
        <dbReference type="EMBL" id="ODQ60862.1"/>
    </source>
</evidence>
<dbReference type="GO" id="GO:0016540">
    <property type="term" value="P:protein autoprocessing"/>
    <property type="evidence" value="ECO:0007669"/>
    <property type="project" value="EnsemblFungi"/>
</dbReference>
<dbReference type="STRING" id="683960.A0A1E3P7E2"/>
<keyword evidence="3" id="KW-1185">Reference proteome</keyword>
<protein>
    <recommendedName>
        <fullName evidence="4">SPS-sensor serine protease component SSY5</fullName>
    </recommendedName>
</protein>
<organism evidence="2 3">
    <name type="scientific">Wickerhamomyces anomalus (strain ATCC 58044 / CBS 1984 / NCYC 433 / NRRL Y-366-8)</name>
    <name type="common">Yeast</name>
    <name type="synonym">Hansenula anomala</name>
    <dbReference type="NCBI Taxonomy" id="683960"/>
    <lineage>
        <taxon>Eukaryota</taxon>
        <taxon>Fungi</taxon>
        <taxon>Dikarya</taxon>
        <taxon>Ascomycota</taxon>
        <taxon>Saccharomycotina</taxon>
        <taxon>Saccharomycetes</taxon>
        <taxon>Phaffomycetales</taxon>
        <taxon>Wickerhamomycetaceae</taxon>
        <taxon>Wickerhamomyces</taxon>
    </lineage>
</organism>